<dbReference type="Gene3D" id="3.90.1670.10">
    <property type="entry name" value="FdhE-like domain"/>
    <property type="match status" value="1"/>
</dbReference>
<dbReference type="SUPFAM" id="SSF144020">
    <property type="entry name" value="FdhE-like"/>
    <property type="match status" value="1"/>
</dbReference>
<dbReference type="InterPro" id="IPR006452">
    <property type="entry name" value="Formate_DH_accessory"/>
</dbReference>
<evidence type="ECO:0000259" key="1">
    <source>
        <dbReference type="Pfam" id="PF24859"/>
    </source>
</evidence>
<reference evidence="3" key="1">
    <citation type="submission" date="2016-06" db="EMBL/GenBank/DDBJ databases">
        <title>Draft genome sequence of Desulfoplanes formicivorans strain Pf12B.</title>
        <authorList>
            <person name="Watanabe M."/>
            <person name="Kojima H."/>
            <person name="Fukui M."/>
        </authorList>
    </citation>
    <scope>NUCLEOTIDE SEQUENCE [LARGE SCALE GENOMIC DNA]</scope>
    <source>
        <strain evidence="3">Pf12B</strain>
    </source>
</reference>
<dbReference type="AlphaFoldDB" id="A0A194AIQ2"/>
<name>A0A194AIQ2_9BACT</name>
<feature type="domain" description="FdhE central" evidence="1">
    <location>
        <begin position="181"/>
        <end position="216"/>
    </location>
</feature>
<dbReference type="EMBL" id="BDFE01000017">
    <property type="protein sequence ID" value="GAU09203.1"/>
    <property type="molecule type" value="Genomic_DNA"/>
</dbReference>
<dbReference type="InterPro" id="IPR024064">
    <property type="entry name" value="FdhE-like_sf"/>
</dbReference>
<accession>A0A194AIQ2</accession>
<dbReference type="PANTHER" id="PTHR37689">
    <property type="entry name" value="PROTEIN FDHE"/>
    <property type="match status" value="1"/>
</dbReference>
<evidence type="ECO:0000313" key="2">
    <source>
        <dbReference type="EMBL" id="GAU09203.1"/>
    </source>
</evidence>
<protein>
    <recommendedName>
        <fullName evidence="1">FdhE central domain-containing protein</fullName>
    </recommendedName>
</protein>
<dbReference type="Proteomes" id="UP000095200">
    <property type="component" value="Unassembled WGS sequence"/>
</dbReference>
<proteinExistence type="predicted"/>
<dbReference type="InterPro" id="IPR056797">
    <property type="entry name" value="FdhE_central"/>
</dbReference>
<organism evidence="2 3">
    <name type="scientific">Desulfoplanes formicivorans</name>
    <dbReference type="NCBI Taxonomy" id="1592317"/>
    <lineage>
        <taxon>Bacteria</taxon>
        <taxon>Pseudomonadati</taxon>
        <taxon>Thermodesulfobacteriota</taxon>
        <taxon>Desulfovibrionia</taxon>
        <taxon>Desulfovibrionales</taxon>
        <taxon>Desulfoplanaceae</taxon>
        <taxon>Desulfoplanes</taxon>
    </lineage>
</organism>
<dbReference type="STRING" id="1592317.DPF_1924"/>
<comment type="caution">
    <text evidence="2">The sequence shown here is derived from an EMBL/GenBank/DDBJ whole genome shotgun (WGS) entry which is preliminary data.</text>
</comment>
<dbReference type="GO" id="GO:0051604">
    <property type="term" value="P:protein maturation"/>
    <property type="evidence" value="ECO:0007669"/>
    <property type="project" value="TreeGrafter"/>
</dbReference>
<dbReference type="CDD" id="cd16341">
    <property type="entry name" value="FdhE"/>
    <property type="match status" value="1"/>
</dbReference>
<sequence length="298" mass="33090">MLTNDTQELVFQSVRKTATAIEAEKPDLHDVLTSFVGLFEAFETIEAQSAPWDMSGLEMDKNQFVQGKSLLEMLPLTDFASRVPQVSEVMFPVLAKSFSTLGPVVDIMQDKEFVASEDGLYASMCHVLEGDEQALEATAREKGVTPYGFAFVLAQLVAPLLRSQSKALAAHFDLSGWTQGYCPVCGSMPSVAYLAGEGGKRWLHCSTCGHDWRFRRQICPACGDNAAKGLEYFYVDDRLHERAYVCHTCKKYLLTIDIREMAAKPNMNIAPIGLIPLDIKAQQEGYEPLTALPWNSFE</sequence>
<dbReference type="OrthoDB" id="9811074at2"/>
<dbReference type="GO" id="GO:0008199">
    <property type="term" value="F:ferric iron binding"/>
    <property type="evidence" value="ECO:0007669"/>
    <property type="project" value="TreeGrafter"/>
</dbReference>
<evidence type="ECO:0000313" key="3">
    <source>
        <dbReference type="Proteomes" id="UP000095200"/>
    </source>
</evidence>
<dbReference type="PANTHER" id="PTHR37689:SF1">
    <property type="entry name" value="PROTEIN FDHE"/>
    <property type="match status" value="1"/>
</dbReference>
<gene>
    <name evidence="2" type="ORF">DPF_1924</name>
</gene>
<dbReference type="RefSeq" id="WP_069859473.1">
    <property type="nucleotide sequence ID" value="NZ_BDFE01000017.1"/>
</dbReference>
<keyword evidence="3" id="KW-1185">Reference proteome</keyword>
<dbReference type="GO" id="GO:0005829">
    <property type="term" value="C:cytosol"/>
    <property type="evidence" value="ECO:0007669"/>
    <property type="project" value="TreeGrafter"/>
</dbReference>
<dbReference type="Pfam" id="PF24859">
    <property type="entry name" value="FdhE_central"/>
    <property type="match status" value="1"/>
</dbReference>